<dbReference type="Pfam" id="PF00069">
    <property type="entry name" value="Pkinase"/>
    <property type="match status" value="2"/>
</dbReference>
<evidence type="ECO:0000256" key="7">
    <source>
        <dbReference type="ARBA" id="ARBA00023193"/>
    </source>
</evidence>
<evidence type="ECO:0000256" key="8">
    <source>
        <dbReference type="ARBA" id="ARBA00037982"/>
    </source>
</evidence>
<dbReference type="PROSITE" id="PS00108">
    <property type="entry name" value="PROTEIN_KINASE_ST"/>
    <property type="match status" value="1"/>
</dbReference>
<evidence type="ECO:0000256" key="9">
    <source>
        <dbReference type="ARBA" id="ARBA00048659"/>
    </source>
</evidence>
<dbReference type="SUPFAM" id="SSF56112">
    <property type="entry name" value="Protein kinase-like (PK-like)"/>
    <property type="match status" value="1"/>
</dbReference>
<dbReference type="InterPro" id="IPR008271">
    <property type="entry name" value="Ser/Thr_kinase_AS"/>
</dbReference>
<protein>
    <recommendedName>
        <fullName evidence="1">non-specific serine/threonine protein kinase</fullName>
        <ecNumber evidence="1">2.7.11.1</ecNumber>
    </recommendedName>
</protein>
<comment type="similarity">
    <text evidence="8">Belongs to the protein kinase superfamily. Ser/Thr protein kinase family. GCN2 subfamily.</text>
</comment>
<evidence type="ECO:0000256" key="2">
    <source>
        <dbReference type="ARBA" id="ARBA00022527"/>
    </source>
</evidence>
<dbReference type="Gene3D" id="3.30.200.20">
    <property type="entry name" value="Phosphorylase Kinase, domain 1"/>
    <property type="match status" value="1"/>
</dbReference>
<feature type="compositionally biased region" description="Low complexity" evidence="12">
    <location>
        <begin position="81"/>
        <end position="118"/>
    </location>
</feature>
<dbReference type="EMBL" id="BRYB01006208">
    <property type="protein sequence ID" value="GMI52035.1"/>
    <property type="molecule type" value="Genomic_DNA"/>
</dbReference>
<dbReference type="EC" id="2.7.11.1" evidence="1"/>
<evidence type="ECO:0000259" key="13">
    <source>
        <dbReference type="PROSITE" id="PS50011"/>
    </source>
</evidence>
<evidence type="ECO:0000313" key="14">
    <source>
        <dbReference type="EMBL" id="GMI52035.1"/>
    </source>
</evidence>
<feature type="coiled-coil region" evidence="11">
    <location>
        <begin position="828"/>
        <end position="855"/>
    </location>
</feature>
<dbReference type="Gene3D" id="1.10.510.10">
    <property type="entry name" value="Transferase(Phosphotransferase) domain 1"/>
    <property type="match status" value="1"/>
</dbReference>
<dbReference type="InterPro" id="IPR000719">
    <property type="entry name" value="Prot_kinase_dom"/>
</dbReference>
<feature type="domain" description="Protein kinase" evidence="13">
    <location>
        <begin position="311"/>
        <end position="811"/>
    </location>
</feature>
<comment type="catalytic activity">
    <reaction evidence="9">
        <text>L-threonyl-[protein] + ATP = O-phospho-L-threonyl-[protein] + ADP + H(+)</text>
        <dbReference type="Rhea" id="RHEA:46608"/>
        <dbReference type="Rhea" id="RHEA-COMP:11060"/>
        <dbReference type="Rhea" id="RHEA-COMP:11605"/>
        <dbReference type="ChEBI" id="CHEBI:15378"/>
        <dbReference type="ChEBI" id="CHEBI:30013"/>
        <dbReference type="ChEBI" id="CHEBI:30616"/>
        <dbReference type="ChEBI" id="CHEBI:61977"/>
        <dbReference type="ChEBI" id="CHEBI:456216"/>
        <dbReference type="EC" id="2.7.11.1"/>
    </reaction>
    <physiologicalReaction direction="left-to-right" evidence="9">
        <dbReference type="Rhea" id="RHEA:46609"/>
    </physiologicalReaction>
</comment>
<evidence type="ECO:0000256" key="12">
    <source>
        <dbReference type="SAM" id="MobiDB-lite"/>
    </source>
</evidence>
<name>A0ABQ6NAV9_9STRA</name>
<keyword evidence="5" id="KW-0418">Kinase</keyword>
<feature type="compositionally biased region" description="Low complexity" evidence="12">
    <location>
        <begin position="126"/>
        <end position="146"/>
    </location>
</feature>
<feature type="region of interest" description="Disordered" evidence="12">
    <location>
        <begin position="689"/>
        <end position="715"/>
    </location>
</feature>
<evidence type="ECO:0000256" key="5">
    <source>
        <dbReference type="ARBA" id="ARBA00022777"/>
    </source>
</evidence>
<dbReference type="SMART" id="SM00220">
    <property type="entry name" value="S_TKc"/>
    <property type="match status" value="1"/>
</dbReference>
<keyword evidence="2" id="KW-0723">Serine/threonine-protein kinase</keyword>
<feature type="region of interest" description="Disordered" evidence="12">
    <location>
        <begin position="560"/>
        <end position="596"/>
    </location>
</feature>
<keyword evidence="15" id="KW-1185">Reference proteome</keyword>
<comment type="catalytic activity">
    <reaction evidence="10">
        <text>L-seryl-[protein] + ATP = O-phospho-L-seryl-[protein] + ADP + H(+)</text>
        <dbReference type="Rhea" id="RHEA:17989"/>
        <dbReference type="Rhea" id="RHEA-COMP:9863"/>
        <dbReference type="Rhea" id="RHEA-COMP:11604"/>
        <dbReference type="ChEBI" id="CHEBI:15378"/>
        <dbReference type="ChEBI" id="CHEBI:29999"/>
        <dbReference type="ChEBI" id="CHEBI:30616"/>
        <dbReference type="ChEBI" id="CHEBI:83421"/>
        <dbReference type="ChEBI" id="CHEBI:456216"/>
        <dbReference type="EC" id="2.7.11.1"/>
    </reaction>
    <physiologicalReaction direction="left-to-right" evidence="10">
        <dbReference type="Rhea" id="RHEA:17990"/>
    </physiologicalReaction>
</comment>
<evidence type="ECO:0000313" key="15">
    <source>
        <dbReference type="Proteomes" id="UP001165060"/>
    </source>
</evidence>
<feature type="compositionally biased region" description="Pro residues" evidence="12">
    <location>
        <begin position="418"/>
        <end position="435"/>
    </location>
</feature>
<reference evidence="14 15" key="1">
    <citation type="journal article" date="2023" name="Commun. Biol.">
        <title>Genome analysis of Parmales, the sister group of diatoms, reveals the evolutionary specialization of diatoms from phago-mixotrophs to photoautotrophs.</title>
        <authorList>
            <person name="Ban H."/>
            <person name="Sato S."/>
            <person name="Yoshikawa S."/>
            <person name="Yamada K."/>
            <person name="Nakamura Y."/>
            <person name="Ichinomiya M."/>
            <person name="Sato N."/>
            <person name="Blanc-Mathieu R."/>
            <person name="Endo H."/>
            <person name="Kuwata A."/>
            <person name="Ogata H."/>
        </authorList>
    </citation>
    <scope>NUCLEOTIDE SEQUENCE [LARGE SCALE GENOMIC DNA]</scope>
</reference>
<keyword evidence="6" id="KW-0067">ATP-binding</keyword>
<dbReference type="InterPro" id="IPR011009">
    <property type="entry name" value="Kinase-like_dom_sf"/>
</dbReference>
<evidence type="ECO:0000256" key="3">
    <source>
        <dbReference type="ARBA" id="ARBA00022679"/>
    </source>
</evidence>
<keyword evidence="11" id="KW-0175">Coiled coil</keyword>
<feature type="compositionally biased region" description="Gly residues" evidence="12">
    <location>
        <begin position="566"/>
        <end position="578"/>
    </location>
</feature>
<evidence type="ECO:0000256" key="11">
    <source>
        <dbReference type="SAM" id="Coils"/>
    </source>
</evidence>
<accession>A0ABQ6NAV9</accession>
<organism evidence="14 15">
    <name type="scientific">Tetraparma gracilis</name>
    <dbReference type="NCBI Taxonomy" id="2962635"/>
    <lineage>
        <taxon>Eukaryota</taxon>
        <taxon>Sar</taxon>
        <taxon>Stramenopiles</taxon>
        <taxon>Ochrophyta</taxon>
        <taxon>Bolidophyceae</taxon>
        <taxon>Parmales</taxon>
        <taxon>Triparmaceae</taxon>
        <taxon>Tetraparma</taxon>
    </lineage>
</organism>
<comment type="caution">
    <text evidence="14">The sequence shown here is derived from an EMBL/GenBank/DDBJ whole genome shotgun (WGS) entry which is preliminary data.</text>
</comment>
<evidence type="ECO:0000256" key="1">
    <source>
        <dbReference type="ARBA" id="ARBA00012513"/>
    </source>
</evidence>
<feature type="region of interest" description="Disordered" evidence="12">
    <location>
        <begin position="415"/>
        <end position="455"/>
    </location>
</feature>
<feature type="compositionally biased region" description="Low complexity" evidence="12">
    <location>
        <begin position="37"/>
        <end position="61"/>
    </location>
</feature>
<gene>
    <name evidence="14" type="ORF">TeGR_g11249</name>
</gene>
<keyword evidence="4" id="KW-0547">Nucleotide-binding</keyword>
<feature type="region of interest" description="Disordered" evidence="12">
    <location>
        <begin position="468"/>
        <end position="493"/>
    </location>
</feature>
<feature type="compositionally biased region" description="Basic and acidic residues" evidence="12">
    <location>
        <begin position="71"/>
        <end position="80"/>
    </location>
</feature>
<keyword evidence="3" id="KW-0808">Transferase</keyword>
<feature type="compositionally biased region" description="Low complexity" evidence="12">
    <location>
        <begin position="156"/>
        <end position="166"/>
    </location>
</feature>
<dbReference type="InterPro" id="IPR050339">
    <property type="entry name" value="CC_SR_Kinase"/>
</dbReference>
<evidence type="ECO:0000256" key="6">
    <source>
        <dbReference type="ARBA" id="ARBA00022840"/>
    </source>
</evidence>
<evidence type="ECO:0000256" key="10">
    <source>
        <dbReference type="ARBA" id="ARBA00048977"/>
    </source>
</evidence>
<dbReference type="PROSITE" id="PS50011">
    <property type="entry name" value="PROTEIN_KINASE_DOM"/>
    <property type="match status" value="1"/>
</dbReference>
<dbReference type="PANTHER" id="PTHR11042:SF160">
    <property type="entry name" value="EUKARYOTIC TRANSLATION INITIATION FACTOR 2-ALPHA KINASE 1"/>
    <property type="match status" value="1"/>
</dbReference>
<feature type="compositionally biased region" description="Polar residues" evidence="12">
    <location>
        <begin position="11"/>
        <end position="26"/>
    </location>
</feature>
<evidence type="ECO:0000256" key="4">
    <source>
        <dbReference type="ARBA" id="ARBA00022741"/>
    </source>
</evidence>
<feature type="region of interest" description="Disordered" evidence="12">
    <location>
        <begin position="1"/>
        <end position="190"/>
    </location>
</feature>
<proteinExistence type="inferred from homology"/>
<dbReference type="Proteomes" id="UP001165060">
    <property type="component" value="Unassembled WGS sequence"/>
</dbReference>
<dbReference type="PANTHER" id="PTHR11042">
    <property type="entry name" value="EUKARYOTIC TRANSLATION INITIATION FACTOR 2-ALPHA KINASE EIF2-ALPHA KINASE -RELATED"/>
    <property type="match status" value="1"/>
</dbReference>
<keyword evidence="7" id="KW-0652">Protein synthesis inhibitor</keyword>
<sequence length="859" mass="92296">MSTPPPVPQARASSNQSDISGLTSEGSLPPRPAGPTSGSPRLNPSSPSLLASLSPAGGLPPMFQQSLGEPSRGEPSRGERASSPSSSSSSSSSSSNPSSSPSSNQTSSKQASSKQSSNQEAAFRRLSGGSASSPPLLPLQGLPSFGKRASPPPPGAGQQQAQDAGSNPSSYGEGGSFEGAPPPADSSPPLAASDERQVLLIMLLAQVCSLHDATPRSFVLHVLSLYERGVLDQESIQFLFDLGLVPDGVPPPPAQQHAMLAQGAQSTALAVQDTRSREVQAILEDLRRRESSQLWEVNANPLSLSRYARDFTEIRRLSHGSFGDVFHATNNLDSRGYAIKKVVFDSTGYNSKQIDNVLREVKCLAVCDHPNVVRYYTAWLEPGWMTGGGDPKARGDDPAKQRVKQKLLKNVMEMVAPDLPPPPPSSSNPSSPAPPGADYDLYLGNPMDATDSSSRFQNDESIISTFSEAASSADSISRDSHPGESSDVLPPLPPKSALDDFVNEWTRDVGGRNVDVSAVSSFDGWDDTIGVVEEGEGEGQDEEDAEDFEEGELMFVVEESTDKGRGGGLGGGMAGRSSGGRPPRTNKKKSGGGGGKPKKYQYQICLYIQMQLCTHLTLQDFLRNRSPKTPENEMLLHAFAAFKQILLGLNHIHNNGIIHRDLKPGNIFVDKEGIFKIGDFGLSKLVNQPAGAPPQQSTVPLLENKRSSSSSVDTHTAGIGTASYAAPEQINSTGYDASADVFSLGLILLELCNIFGSDHERARAFHETRRGDIDAKFERRYPDLAALIRACCHKDPTRRPTVADILAADIFKEGEVTRAEVNVLEEALRDRDLALEDKERRIRQLEEKLREMELEQDLS</sequence>